<keyword evidence="9 12" id="KW-1133">Transmembrane helix</keyword>
<comment type="similarity">
    <text evidence="2">Belongs to the TrkH potassium transport family.</text>
</comment>
<organism evidence="13 14">
    <name type="scientific">Neolewinella maritima</name>
    <dbReference type="NCBI Taxonomy" id="1383882"/>
    <lineage>
        <taxon>Bacteria</taxon>
        <taxon>Pseudomonadati</taxon>
        <taxon>Bacteroidota</taxon>
        <taxon>Saprospiria</taxon>
        <taxon>Saprospirales</taxon>
        <taxon>Lewinellaceae</taxon>
        <taxon>Neolewinella</taxon>
    </lineage>
</organism>
<evidence type="ECO:0000256" key="10">
    <source>
        <dbReference type="ARBA" id="ARBA00023065"/>
    </source>
</evidence>
<evidence type="ECO:0000256" key="3">
    <source>
        <dbReference type="ARBA" id="ARBA00022448"/>
    </source>
</evidence>
<keyword evidence="5" id="KW-0997">Cell inner membrane</keyword>
<evidence type="ECO:0000256" key="12">
    <source>
        <dbReference type="SAM" id="Phobius"/>
    </source>
</evidence>
<name>A0ABM9B0Z5_9BACT</name>
<keyword evidence="10" id="KW-0406">Ion transport</keyword>
<evidence type="ECO:0000256" key="7">
    <source>
        <dbReference type="ARBA" id="ARBA00022692"/>
    </source>
</evidence>
<keyword evidence="4" id="KW-1003">Cell membrane</keyword>
<feature type="transmembrane region" description="Helical" evidence="12">
    <location>
        <begin position="195"/>
        <end position="213"/>
    </location>
</feature>
<protein>
    <submittedName>
        <fullName evidence="13">Trk system potassium uptake protein TrkH</fullName>
    </submittedName>
</protein>
<keyword evidence="14" id="KW-1185">Reference proteome</keyword>
<feature type="transmembrane region" description="Helical" evidence="12">
    <location>
        <begin position="408"/>
        <end position="430"/>
    </location>
</feature>
<comment type="caution">
    <text evidence="13">The sequence shown here is derived from an EMBL/GenBank/DDBJ whole genome shotgun (WGS) entry which is preliminary data.</text>
</comment>
<keyword evidence="7 12" id="KW-0812">Transmembrane</keyword>
<dbReference type="EMBL" id="CAKLPZ010000002">
    <property type="protein sequence ID" value="CAH1000741.1"/>
    <property type="molecule type" value="Genomic_DNA"/>
</dbReference>
<keyword evidence="11 12" id="KW-0472">Membrane</keyword>
<evidence type="ECO:0000256" key="8">
    <source>
        <dbReference type="ARBA" id="ARBA00022958"/>
    </source>
</evidence>
<feature type="transmembrane region" description="Helical" evidence="12">
    <location>
        <begin position="281"/>
        <end position="302"/>
    </location>
</feature>
<dbReference type="InterPro" id="IPR004772">
    <property type="entry name" value="TrkH"/>
</dbReference>
<evidence type="ECO:0000256" key="1">
    <source>
        <dbReference type="ARBA" id="ARBA00004429"/>
    </source>
</evidence>
<keyword evidence="6" id="KW-0633">Potassium transport</keyword>
<feature type="transmembrane region" description="Helical" evidence="12">
    <location>
        <begin position="12"/>
        <end position="35"/>
    </location>
</feature>
<accession>A0ABM9B0Z5</accession>
<evidence type="ECO:0000313" key="13">
    <source>
        <dbReference type="EMBL" id="CAH1000741.1"/>
    </source>
</evidence>
<feature type="transmembrane region" description="Helical" evidence="12">
    <location>
        <begin position="41"/>
        <end position="60"/>
    </location>
</feature>
<feature type="transmembrane region" description="Helical" evidence="12">
    <location>
        <begin position="147"/>
        <end position="174"/>
    </location>
</feature>
<keyword evidence="8" id="KW-0630">Potassium</keyword>
<keyword evidence="3" id="KW-0813">Transport</keyword>
<evidence type="ECO:0000256" key="4">
    <source>
        <dbReference type="ARBA" id="ARBA00022475"/>
    </source>
</evidence>
<dbReference type="Pfam" id="PF02386">
    <property type="entry name" value="TrkH"/>
    <property type="match status" value="1"/>
</dbReference>
<dbReference type="InterPro" id="IPR003445">
    <property type="entry name" value="Cat_transpt"/>
</dbReference>
<dbReference type="PIRSF" id="PIRSF006247">
    <property type="entry name" value="TrkH"/>
    <property type="match status" value="1"/>
</dbReference>
<dbReference type="PANTHER" id="PTHR32024">
    <property type="entry name" value="TRK SYSTEM POTASSIUM UPTAKE PROTEIN TRKG-RELATED"/>
    <property type="match status" value="1"/>
</dbReference>
<evidence type="ECO:0000313" key="14">
    <source>
        <dbReference type="Proteomes" id="UP000837803"/>
    </source>
</evidence>
<proteinExistence type="inferred from homology"/>
<evidence type="ECO:0000256" key="6">
    <source>
        <dbReference type="ARBA" id="ARBA00022538"/>
    </source>
</evidence>
<feature type="transmembrane region" description="Helical" evidence="12">
    <location>
        <begin position="340"/>
        <end position="361"/>
    </location>
</feature>
<dbReference type="Proteomes" id="UP000837803">
    <property type="component" value="Unassembled WGS sequence"/>
</dbReference>
<feature type="transmembrane region" description="Helical" evidence="12">
    <location>
        <begin position="247"/>
        <end position="269"/>
    </location>
</feature>
<evidence type="ECO:0000256" key="9">
    <source>
        <dbReference type="ARBA" id="ARBA00022989"/>
    </source>
</evidence>
<feature type="transmembrane region" description="Helical" evidence="12">
    <location>
        <begin position="81"/>
        <end position="102"/>
    </location>
</feature>
<reference evidence="13" key="1">
    <citation type="submission" date="2021-12" db="EMBL/GenBank/DDBJ databases">
        <authorList>
            <person name="Rodrigo-Torres L."/>
            <person name="Arahal R. D."/>
            <person name="Lucena T."/>
        </authorList>
    </citation>
    <scope>NUCLEOTIDE SEQUENCE</scope>
    <source>
        <strain evidence="13">CECT 8419</strain>
    </source>
</reference>
<gene>
    <name evidence="13" type="primary">trkH</name>
    <name evidence="13" type="ORF">LEM8419_01861</name>
</gene>
<comment type="subcellular location">
    <subcellularLocation>
        <location evidence="1">Cell inner membrane</location>
        <topology evidence="1">Multi-pass membrane protein</topology>
    </subcellularLocation>
</comment>
<evidence type="ECO:0000256" key="5">
    <source>
        <dbReference type="ARBA" id="ARBA00022519"/>
    </source>
</evidence>
<evidence type="ECO:0000256" key="2">
    <source>
        <dbReference type="ARBA" id="ARBA00009137"/>
    </source>
</evidence>
<evidence type="ECO:0000256" key="11">
    <source>
        <dbReference type="ARBA" id="ARBA00023136"/>
    </source>
</evidence>
<dbReference type="PANTHER" id="PTHR32024:SF2">
    <property type="entry name" value="TRK SYSTEM POTASSIUM UPTAKE PROTEIN TRKG-RELATED"/>
    <property type="match status" value="1"/>
</dbReference>
<sequence>MRELINYRPIARVVSVLLVIIGVLMWTGVPFSAYYDEPTQPLLYAGVTTLVAAGLLWLISHRKKDGRTASVAMLSIHKREGYLIVALSWVAMTVFGMLPYLYSGMLPSVPDALFETVSGLTTTGASTLTDIEIQPRGLLYWRSLTQWIGGMGIIVLTVAILPLLGIGGIELFAAEAPGPTSDKLHPRISETAKRLWFIYVGLTVLEGFLLYFAGLSPYEAINHALTTMATGGFSTRNASAAAFSPTIQYIIILFMFLAGVNYTLLYLGIKRRWSEVWRSSELKAYVGLIVVLTAIFTARVSYHTEDTLEQCFRDSMFQIVSLITTTGFVSADYTSWANSLTMVCFVLLFLGACAGSTSGGIKLIRHLVFFKNSYLEFKRLIHPQAIVPLRLNGQIVPGRIITHIFNFLLLYLMIFVLGSVVLSILGLDFITAVGAMATSLGNVGPGIGGVGPTDNFAWLSPEIKLFLSFVMIVGRLEIFTVLILFTPYFWRLN</sequence>
<feature type="transmembrane region" description="Helical" evidence="12">
    <location>
        <begin position="465"/>
        <end position="490"/>
    </location>
</feature>